<evidence type="ECO:0000313" key="8">
    <source>
        <dbReference type="Proteomes" id="UP001295423"/>
    </source>
</evidence>
<dbReference type="PANTHER" id="PTHR10015">
    <property type="entry name" value="HEAT SHOCK TRANSCRIPTION FACTOR"/>
    <property type="match status" value="1"/>
</dbReference>
<dbReference type="GO" id="GO:0003700">
    <property type="term" value="F:DNA-binding transcription factor activity"/>
    <property type="evidence" value="ECO:0007669"/>
    <property type="project" value="InterPro"/>
</dbReference>
<dbReference type="Gene3D" id="1.10.10.10">
    <property type="entry name" value="Winged helix-like DNA-binding domain superfamily/Winged helix DNA-binding domain"/>
    <property type="match status" value="1"/>
</dbReference>
<evidence type="ECO:0000256" key="4">
    <source>
        <dbReference type="RuleBase" id="RU004020"/>
    </source>
</evidence>
<dbReference type="GO" id="GO:0005634">
    <property type="term" value="C:nucleus"/>
    <property type="evidence" value="ECO:0007669"/>
    <property type="project" value="UniProtKB-SubCell"/>
</dbReference>
<dbReference type="InterPro" id="IPR000232">
    <property type="entry name" value="HSF_DNA-bd"/>
</dbReference>
<keyword evidence="8" id="KW-1185">Reference proteome</keyword>
<gene>
    <name evidence="7" type="ORF">CYCCA115_LOCUS467</name>
</gene>
<reference evidence="7" key="1">
    <citation type="submission" date="2023-08" db="EMBL/GenBank/DDBJ databases">
        <authorList>
            <person name="Audoor S."/>
            <person name="Bilcke G."/>
        </authorList>
    </citation>
    <scope>NUCLEOTIDE SEQUENCE</scope>
</reference>
<evidence type="ECO:0000259" key="6">
    <source>
        <dbReference type="SMART" id="SM00415"/>
    </source>
</evidence>
<dbReference type="InterPro" id="IPR036390">
    <property type="entry name" value="WH_DNA-bd_sf"/>
</dbReference>
<name>A0AAD2FC84_9STRA</name>
<evidence type="ECO:0000256" key="1">
    <source>
        <dbReference type="ARBA" id="ARBA00004123"/>
    </source>
</evidence>
<proteinExistence type="inferred from homology"/>
<keyword evidence="3" id="KW-0539">Nucleus</keyword>
<evidence type="ECO:0000256" key="2">
    <source>
        <dbReference type="ARBA" id="ARBA00023125"/>
    </source>
</evidence>
<dbReference type="InterPro" id="IPR036388">
    <property type="entry name" value="WH-like_DNA-bd_sf"/>
</dbReference>
<accession>A0AAD2FC84</accession>
<feature type="compositionally biased region" description="Basic and acidic residues" evidence="5">
    <location>
        <begin position="1"/>
        <end position="21"/>
    </location>
</feature>
<sequence>MSSEKINDTSPKLEERKSEASEEKEDCDDDCQYIFPQRLMSVLADEANHESICWLPHGRAFIIRNRSLFAEKVMPRFFPRKSKYSSFTRKLNRWNFTRVSSGPELGAYYHEFFLRDQPHLAAQMFCKNARTKIAMASAEPEPTALHNQLSKGQAAAPAPEPSRLDSSHVLMDTTADPTLQLLLSQQMNMCNQLNIQQRLAQLQLHHNNVHKPMAGIGLNNNSNMNNSMNNNLNNNAAALNLLMGTQNASTSPVLGTWLQNEIMAQKQQQERMLQLRQLTAVNLRQQSSKPSAKKNFRASAA</sequence>
<dbReference type="SUPFAM" id="SSF46785">
    <property type="entry name" value="Winged helix' DNA-binding domain"/>
    <property type="match status" value="1"/>
</dbReference>
<dbReference type="AlphaFoldDB" id="A0AAD2FC84"/>
<dbReference type="Pfam" id="PF00447">
    <property type="entry name" value="HSF_DNA-bind"/>
    <property type="match status" value="1"/>
</dbReference>
<evidence type="ECO:0000313" key="7">
    <source>
        <dbReference type="EMBL" id="CAJ1906754.1"/>
    </source>
</evidence>
<feature type="region of interest" description="Disordered" evidence="5">
    <location>
        <begin position="141"/>
        <end position="165"/>
    </location>
</feature>
<comment type="subcellular location">
    <subcellularLocation>
        <location evidence="1">Nucleus</location>
    </subcellularLocation>
</comment>
<dbReference type="GO" id="GO:0043565">
    <property type="term" value="F:sequence-specific DNA binding"/>
    <property type="evidence" value="ECO:0007669"/>
    <property type="project" value="InterPro"/>
</dbReference>
<dbReference type="EMBL" id="CAKOGP040000001">
    <property type="protein sequence ID" value="CAJ1906754.1"/>
    <property type="molecule type" value="Genomic_DNA"/>
</dbReference>
<keyword evidence="2" id="KW-0238">DNA-binding</keyword>
<organism evidence="7 8">
    <name type="scientific">Cylindrotheca closterium</name>
    <dbReference type="NCBI Taxonomy" id="2856"/>
    <lineage>
        <taxon>Eukaryota</taxon>
        <taxon>Sar</taxon>
        <taxon>Stramenopiles</taxon>
        <taxon>Ochrophyta</taxon>
        <taxon>Bacillariophyta</taxon>
        <taxon>Bacillariophyceae</taxon>
        <taxon>Bacillariophycidae</taxon>
        <taxon>Bacillariales</taxon>
        <taxon>Bacillariaceae</taxon>
        <taxon>Cylindrotheca</taxon>
    </lineage>
</organism>
<dbReference type="Proteomes" id="UP001295423">
    <property type="component" value="Unassembled WGS sequence"/>
</dbReference>
<comment type="caution">
    <text evidence="7">The sequence shown here is derived from an EMBL/GenBank/DDBJ whole genome shotgun (WGS) entry which is preliminary data.</text>
</comment>
<feature type="region of interest" description="Disordered" evidence="5">
    <location>
        <begin position="1"/>
        <end position="24"/>
    </location>
</feature>
<comment type="similarity">
    <text evidence="4">Belongs to the HSF family.</text>
</comment>
<dbReference type="PANTHER" id="PTHR10015:SF206">
    <property type="entry name" value="HSF-TYPE DNA-BINDING DOMAIN-CONTAINING PROTEIN"/>
    <property type="match status" value="1"/>
</dbReference>
<dbReference type="SMART" id="SM00415">
    <property type="entry name" value="HSF"/>
    <property type="match status" value="1"/>
</dbReference>
<dbReference type="FunFam" id="1.10.10.10:FF:000479">
    <property type="entry name" value="Predicted protein"/>
    <property type="match status" value="1"/>
</dbReference>
<feature type="domain" description="HSF-type DNA-binding" evidence="6">
    <location>
        <begin position="34"/>
        <end position="127"/>
    </location>
</feature>
<evidence type="ECO:0000256" key="5">
    <source>
        <dbReference type="SAM" id="MobiDB-lite"/>
    </source>
</evidence>
<protein>
    <recommendedName>
        <fullName evidence="6">HSF-type DNA-binding domain-containing protein</fullName>
    </recommendedName>
</protein>
<evidence type="ECO:0000256" key="3">
    <source>
        <dbReference type="ARBA" id="ARBA00023242"/>
    </source>
</evidence>